<dbReference type="SUPFAM" id="SSF50978">
    <property type="entry name" value="WD40 repeat-like"/>
    <property type="match status" value="1"/>
</dbReference>
<feature type="repeat" description="WD" evidence="4">
    <location>
        <begin position="104"/>
        <end position="145"/>
    </location>
</feature>
<dbReference type="PANTHER" id="PTHR19920:SF0">
    <property type="entry name" value="CYTOSOLIC IRON-SULFUR PROTEIN ASSEMBLY PROTEIN CIAO1-RELATED"/>
    <property type="match status" value="1"/>
</dbReference>
<feature type="repeat" description="WD" evidence="4">
    <location>
        <begin position="9"/>
        <end position="45"/>
    </location>
</feature>
<evidence type="ECO:0000313" key="6">
    <source>
        <dbReference type="Proteomes" id="UP000761534"/>
    </source>
</evidence>
<dbReference type="PANTHER" id="PTHR19920">
    <property type="entry name" value="WD40 PROTEIN CIAO1"/>
    <property type="match status" value="1"/>
</dbReference>
<comment type="caution">
    <text evidence="5">The sequence shown here is derived from an EMBL/GenBank/DDBJ whole genome shotgun (WGS) entry which is preliminary data.</text>
</comment>
<dbReference type="PROSITE" id="PS50294">
    <property type="entry name" value="WD_REPEATS_REGION"/>
    <property type="match status" value="2"/>
</dbReference>
<evidence type="ECO:0000256" key="1">
    <source>
        <dbReference type="ARBA" id="ARBA00022574"/>
    </source>
</evidence>
<evidence type="ECO:0000256" key="2">
    <source>
        <dbReference type="ARBA" id="ARBA00022737"/>
    </source>
</evidence>
<feature type="repeat" description="WD" evidence="4">
    <location>
        <begin position="54"/>
        <end position="87"/>
    </location>
</feature>
<organism evidence="5 6">
    <name type="scientific">Trichomonascus ciferrii</name>
    <dbReference type="NCBI Taxonomy" id="44093"/>
    <lineage>
        <taxon>Eukaryota</taxon>
        <taxon>Fungi</taxon>
        <taxon>Dikarya</taxon>
        <taxon>Ascomycota</taxon>
        <taxon>Saccharomycotina</taxon>
        <taxon>Dipodascomycetes</taxon>
        <taxon>Dipodascales</taxon>
        <taxon>Trichomonascaceae</taxon>
        <taxon>Trichomonascus</taxon>
        <taxon>Trichomonascus ciferrii complex</taxon>
    </lineage>
</organism>
<accession>A0A642V7V4</accession>
<dbReference type="Pfam" id="PF00400">
    <property type="entry name" value="WD40"/>
    <property type="match status" value="7"/>
</dbReference>
<name>A0A642V7V4_9ASCO</name>
<protein>
    <recommendedName>
        <fullName evidence="3">Probable cytosolic iron-sulfur protein assembly protein 1</fullName>
    </recommendedName>
</protein>
<feature type="repeat" description="WD" evidence="4">
    <location>
        <begin position="150"/>
        <end position="181"/>
    </location>
</feature>
<feature type="repeat" description="WD" evidence="4">
    <location>
        <begin position="272"/>
        <end position="303"/>
    </location>
</feature>
<dbReference type="PROSITE" id="PS50082">
    <property type="entry name" value="WD_REPEATS_2"/>
    <property type="match status" value="6"/>
</dbReference>
<dbReference type="InterPro" id="IPR036322">
    <property type="entry name" value="WD40_repeat_dom_sf"/>
</dbReference>
<dbReference type="HAMAP" id="MF_03037">
    <property type="entry name" value="ciao1"/>
    <property type="match status" value="1"/>
</dbReference>
<reference evidence="5" key="1">
    <citation type="journal article" date="2019" name="G3 (Bethesda)">
        <title>Genome Assemblies of Two Rare Opportunistic Yeast Pathogens: Diutina rugosa (syn. Candida rugosa) and Trichomonascus ciferrii (syn. Candida ciferrii).</title>
        <authorList>
            <person name="Mixao V."/>
            <person name="Saus E."/>
            <person name="Hansen A.P."/>
            <person name="Lass-Florl C."/>
            <person name="Gabaldon T."/>
        </authorList>
    </citation>
    <scope>NUCLEOTIDE SEQUENCE</scope>
    <source>
        <strain evidence="5">CBS 4856</strain>
    </source>
</reference>
<dbReference type="VEuPathDB" id="FungiDB:TRICI_001922"/>
<gene>
    <name evidence="3" type="primary">CIA1</name>
    <name evidence="5" type="ORF">TRICI_001922</name>
</gene>
<keyword evidence="2" id="KW-0677">Repeat</keyword>
<dbReference type="OrthoDB" id="284782at2759"/>
<dbReference type="SMART" id="SM00320">
    <property type="entry name" value="WD40"/>
    <property type="match status" value="7"/>
</dbReference>
<dbReference type="AlphaFoldDB" id="A0A642V7V4"/>
<keyword evidence="6" id="KW-1185">Reference proteome</keyword>
<dbReference type="InterPro" id="IPR015943">
    <property type="entry name" value="WD40/YVTN_repeat-like_dom_sf"/>
</dbReference>
<evidence type="ECO:0000256" key="3">
    <source>
        <dbReference type="HAMAP-Rule" id="MF_03037"/>
    </source>
</evidence>
<dbReference type="InterPro" id="IPR001680">
    <property type="entry name" value="WD40_rpt"/>
</dbReference>
<keyword evidence="1 4" id="KW-0853">WD repeat</keyword>
<sequence length="358" mass="39301">MGFELEQSLGGHKERVWGLSVHPELPLLATCSGDRTARIYSLKKGGYPLVASLADAHKRSVRSVAWKPTGDTPSIALGSFDATVSVWGKEDDLDDDEWAFLATIEGHENEVKGVAWSCDGYYLATCSRDKSIWIWEADDANEEFECLSVLQEHSQDVKHVTWHPRDRLLASASYDDTVRLWREDDDDWTCVAELSGHEGTVWCCDFETPPARDGGDGGGARLVSSSDDVTCIVWSRTGMPVGGGGHGAFPGVPSTFRPDQLSEEWTHESTLPVAHTRAIYSVAWSPRSGRIASAGADGLLVIYAPRGDEWTIQQTIPTAHGVYEVNSVVWAPDYTREGEGELLITAGDDGRVNIWHEL</sequence>
<comment type="function">
    <text evidence="3">Essential component of the cytosolic iron-sulfur (Fe/S) protein assembly machinery. Required for the maturation of extramitochondrial Fe/S proteins.</text>
</comment>
<proteinExistence type="inferred from homology"/>
<dbReference type="EMBL" id="SWFS01000131">
    <property type="protein sequence ID" value="KAA8915908.1"/>
    <property type="molecule type" value="Genomic_DNA"/>
</dbReference>
<dbReference type="GO" id="GO:0097361">
    <property type="term" value="C:cytosolic [4Fe-4S] assembly targeting complex"/>
    <property type="evidence" value="ECO:0007669"/>
    <property type="project" value="InterPro"/>
</dbReference>
<dbReference type="GO" id="GO:0016226">
    <property type="term" value="P:iron-sulfur cluster assembly"/>
    <property type="evidence" value="ECO:0007669"/>
    <property type="project" value="UniProtKB-UniRule"/>
</dbReference>
<evidence type="ECO:0000256" key="4">
    <source>
        <dbReference type="PROSITE-ProRule" id="PRU00221"/>
    </source>
</evidence>
<dbReference type="CDD" id="cd00200">
    <property type="entry name" value="WD40"/>
    <property type="match status" value="1"/>
</dbReference>
<dbReference type="InterPro" id="IPR028608">
    <property type="entry name" value="CIAO1/Cia1"/>
</dbReference>
<dbReference type="Gene3D" id="2.130.10.10">
    <property type="entry name" value="YVTN repeat-like/Quinoprotein amine dehydrogenase"/>
    <property type="match status" value="1"/>
</dbReference>
<evidence type="ECO:0000313" key="5">
    <source>
        <dbReference type="EMBL" id="KAA8915908.1"/>
    </source>
</evidence>
<feature type="repeat" description="WD" evidence="4">
    <location>
        <begin position="325"/>
        <end position="358"/>
    </location>
</feature>
<comment type="similarity">
    <text evidence="3">Belongs to the WD repeat CIA1 family.</text>
</comment>
<dbReference type="Proteomes" id="UP000761534">
    <property type="component" value="Unassembled WGS sequence"/>
</dbReference>